<gene>
    <name evidence="3" type="ORF">HD842_004789</name>
</gene>
<protein>
    <recommendedName>
        <fullName evidence="2">T6SS Phospholipase effector Tle1-like catalytic domain-containing protein</fullName>
    </recommendedName>
</protein>
<accession>A0A7W9X4W9</accession>
<name>A0A7W9X4W9_9BURK</name>
<evidence type="ECO:0000313" key="4">
    <source>
        <dbReference type="Proteomes" id="UP000540787"/>
    </source>
</evidence>
<dbReference type="RefSeq" id="WP_183558752.1">
    <property type="nucleotide sequence ID" value="NZ_JACHBX010000009.1"/>
</dbReference>
<dbReference type="Proteomes" id="UP000540787">
    <property type="component" value="Unassembled WGS sequence"/>
</dbReference>
<evidence type="ECO:0000313" key="3">
    <source>
        <dbReference type="EMBL" id="MBB6136597.1"/>
    </source>
</evidence>
<feature type="coiled-coil region" evidence="1">
    <location>
        <begin position="500"/>
        <end position="527"/>
    </location>
</feature>
<dbReference type="Pfam" id="PF09994">
    <property type="entry name" value="T6SS_Tle1-like_cat"/>
    <property type="match status" value="1"/>
</dbReference>
<sequence>MSSKLCPILPIAYVAATDREKFFDLADLEEIARHEEREKPKVGVPNASCNTNLFFGFFFDGTKNNYRLAAKANEYSNVARLYDAFPGQSVPGVLPKGVDWKLEKDSRFLNFFRVYVPGVASPFPDINDSGDGWTKVLGGAVGRKGNDRIVWALIQAVNNVHRFFYKQPLLSSEEATSLVSRLYLSKEARALMSRNVARPYREYQDVETVRPRAEFENLLRRLHARVAQHWSINGSRPKKIDPAIVQTIFISTLGFSRGATQARAFANWLDSLCRLDAQILGKKGTTLGGFPVSFDFLGLFDTVASVGPGNTFGDWIISRLVDGHSGWADADDSLRIPGSVKRCVHLVAAHEQRRSFPLDSVAVGFAYPSNAEEIVFPGVHSDVGGGYAPMDHGKGINANGKDMLSRLPLLHMYKVARLAGVPLKLELADKDVQKKFEVDAKVINDFNAYLSQCKRSKGSLTDIMREQQILQMGWRYFRRAGGGNEINRTNSFKRASNFDKNDLDSSSREFSDELNEFEKQLQKWKKQKLPKQSPGFGNSFVREWQEIARHWPVTIQTPEIVHFFDEYVHDSRAAFKLSGAVNPTDAVNSLQEWSRILAVRKSLYSNPMPVVRMSRAGPPDYGMDRNERMAAEAFDRERKAKPNERDLTKLIPRYINEGREPSFLAEAGYFRFRKIYGGSDDVLLSQSDSEHSGRSFNDLADIKAVDDSVSDVRRKV</sequence>
<dbReference type="InterPro" id="IPR018712">
    <property type="entry name" value="Tle1-like_cat"/>
</dbReference>
<feature type="domain" description="T6SS Phospholipase effector Tle1-like catalytic" evidence="2">
    <location>
        <begin position="292"/>
        <end position="413"/>
    </location>
</feature>
<keyword evidence="4" id="KW-1185">Reference proteome</keyword>
<dbReference type="PANTHER" id="PTHR33840:SF1">
    <property type="entry name" value="TLE1 PHOSPHOLIPASE DOMAIN-CONTAINING PROTEIN"/>
    <property type="match status" value="1"/>
</dbReference>
<keyword evidence="1" id="KW-0175">Coiled coil</keyword>
<reference evidence="3 4" key="1">
    <citation type="submission" date="2020-08" db="EMBL/GenBank/DDBJ databases">
        <title>The Agave Microbiome: Exploring the role of microbial communities in plant adaptations to desert environments.</title>
        <authorList>
            <person name="Partida-Martinez L.P."/>
        </authorList>
    </citation>
    <scope>NUCLEOTIDE SEQUENCE [LARGE SCALE GENOMIC DNA]</scope>
    <source>
        <strain evidence="3 4">AT3.2</strain>
    </source>
</reference>
<organism evidence="3 4">
    <name type="scientific">Massilia aurea</name>
    <dbReference type="NCBI Taxonomy" id="373040"/>
    <lineage>
        <taxon>Bacteria</taxon>
        <taxon>Pseudomonadati</taxon>
        <taxon>Pseudomonadota</taxon>
        <taxon>Betaproteobacteria</taxon>
        <taxon>Burkholderiales</taxon>
        <taxon>Oxalobacteraceae</taxon>
        <taxon>Telluria group</taxon>
        <taxon>Massilia</taxon>
    </lineage>
</organism>
<proteinExistence type="predicted"/>
<comment type="caution">
    <text evidence="3">The sequence shown here is derived from an EMBL/GenBank/DDBJ whole genome shotgun (WGS) entry which is preliminary data.</text>
</comment>
<evidence type="ECO:0000259" key="2">
    <source>
        <dbReference type="Pfam" id="PF09994"/>
    </source>
</evidence>
<dbReference type="PANTHER" id="PTHR33840">
    <property type="match status" value="1"/>
</dbReference>
<evidence type="ECO:0000256" key="1">
    <source>
        <dbReference type="SAM" id="Coils"/>
    </source>
</evidence>
<dbReference type="AlphaFoldDB" id="A0A7W9X4W9"/>
<dbReference type="EMBL" id="JACHBX010000009">
    <property type="protein sequence ID" value="MBB6136597.1"/>
    <property type="molecule type" value="Genomic_DNA"/>
</dbReference>